<dbReference type="Gene3D" id="1.10.3720.10">
    <property type="entry name" value="MetI-like"/>
    <property type="match status" value="2"/>
</dbReference>
<evidence type="ECO:0000256" key="6">
    <source>
        <dbReference type="ARBA" id="ARBA00022970"/>
    </source>
</evidence>
<evidence type="ECO:0000256" key="9">
    <source>
        <dbReference type="RuleBase" id="RU363032"/>
    </source>
</evidence>
<dbReference type="PROSITE" id="PS50928">
    <property type="entry name" value="ABC_TM1"/>
    <property type="match status" value="1"/>
</dbReference>
<feature type="domain" description="ABC transmembrane type-1" evidence="10">
    <location>
        <begin position="82"/>
        <end position="373"/>
    </location>
</feature>
<sequence>MRKIRFSWNDERFRAIIYQIIVFALVVVGIWFLISNLLDNLHSRNIQTGFAFLDKEAGFAISESLIEYKLTDTYLRALSVGFLNTLFVSFLGIMGCTILGTIVGVSRLSPNWLISRLALVYVEVMRNIPLLIHLFFWYSLLTEILPGPRQALNPIDGVYLSNRGIIFPKLEGEGLLYIWIGLLIGIVLSILNSYRCKFKHAKTGKCSPVFWVNTLMIIGLPIVGGLLASSSIQFSVPELKGFNFRGGSLFTPEMSALLIGLVLYTSAFVAEIVRSGIQSVGRGQWEAGESLGLSKMRTLQLVVMPQAIRVMIPSMSNTYMNLMKNSSLAVAIGYPDIVSISNTMLTQTGQAIEAIFIIMLAYLTVSLCIAQFMAWLNRRMIIVER</sequence>
<keyword evidence="4" id="KW-1003">Cell membrane</keyword>
<evidence type="ECO:0000256" key="7">
    <source>
        <dbReference type="ARBA" id="ARBA00022989"/>
    </source>
</evidence>
<feature type="transmembrane region" description="Helical" evidence="9">
    <location>
        <begin position="117"/>
        <end position="138"/>
    </location>
</feature>
<keyword evidence="5 9" id="KW-0812">Transmembrane</keyword>
<dbReference type="Proteomes" id="UP000009284">
    <property type="component" value="Chromosome"/>
</dbReference>
<dbReference type="eggNOG" id="COG4597">
    <property type="taxonomic scope" value="Bacteria"/>
</dbReference>
<evidence type="ECO:0000256" key="5">
    <source>
        <dbReference type="ARBA" id="ARBA00022692"/>
    </source>
</evidence>
<proteinExistence type="inferred from homology"/>
<dbReference type="Pfam" id="PF00528">
    <property type="entry name" value="BPD_transp_1"/>
    <property type="match status" value="1"/>
</dbReference>
<dbReference type="InterPro" id="IPR043429">
    <property type="entry name" value="ArtM/GltK/GlnP/TcyL/YhdX-like"/>
</dbReference>
<dbReference type="RefSeq" id="WP_014110874.1">
    <property type="nucleotide sequence ID" value="NC_016043.1"/>
</dbReference>
<evidence type="ECO:0000256" key="3">
    <source>
        <dbReference type="ARBA" id="ARBA00022448"/>
    </source>
</evidence>
<dbReference type="KEGG" id="tas:TASI_0184"/>
<keyword evidence="8 9" id="KW-0472">Membrane</keyword>
<organism evidence="11 12">
    <name type="scientific">Taylorella asinigenitalis (strain MCE3)</name>
    <dbReference type="NCBI Taxonomy" id="1008459"/>
    <lineage>
        <taxon>Bacteria</taxon>
        <taxon>Pseudomonadati</taxon>
        <taxon>Pseudomonadota</taxon>
        <taxon>Betaproteobacteria</taxon>
        <taxon>Burkholderiales</taxon>
        <taxon>Alcaligenaceae</taxon>
        <taxon>Taylorella</taxon>
    </lineage>
</organism>
<name>G4QDF8_TAYAM</name>
<dbReference type="HOGENOM" id="CLU_019602_8_0_4"/>
<evidence type="ECO:0000256" key="4">
    <source>
        <dbReference type="ARBA" id="ARBA00022475"/>
    </source>
</evidence>
<accession>G4QDF8</accession>
<dbReference type="AlphaFoldDB" id="G4QDF8"/>
<feature type="transmembrane region" description="Helical" evidence="9">
    <location>
        <begin position="176"/>
        <end position="194"/>
    </location>
</feature>
<dbReference type="EMBL" id="CP003059">
    <property type="protein sequence ID" value="AEP35975.1"/>
    <property type="molecule type" value="Genomic_DNA"/>
</dbReference>
<evidence type="ECO:0000256" key="2">
    <source>
        <dbReference type="ARBA" id="ARBA00010072"/>
    </source>
</evidence>
<protein>
    <submittedName>
        <fullName evidence="11">Glutamate Aspartate transport system permease protein GltJ</fullName>
    </submittedName>
</protein>
<dbReference type="InterPro" id="IPR000515">
    <property type="entry name" value="MetI-like"/>
</dbReference>
<comment type="subcellular location">
    <subcellularLocation>
        <location evidence="1">Cell inner membrane</location>
        <topology evidence="1">Multi-pass membrane protein</topology>
    </subcellularLocation>
    <subcellularLocation>
        <location evidence="9">Cell membrane</location>
        <topology evidence="9">Multi-pass membrane protein</topology>
    </subcellularLocation>
</comment>
<evidence type="ECO:0000313" key="12">
    <source>
        <dbReference type="Proteomes" id="UP000009284"/>
    </source>
</evidence>
<dbReference type="GO" id="GO:0006865">
    <property type="term" value="P:amino acid transport"/>
    <property type="evidence" value="ECO:0007669"/>
    <property type="project" value="UniProtKB-KW"/>
</dbReference>
<feature type="transmembrane region" description="Helical" evidence="9">
    <location>
        <begin position="82"/>
        <end position="105"/>
    </location>
</feature>
<dbReference type="PANTHER" id="PTHR30614">
    <property type="entry name" value="MEMBRANE COMPONENT OF AMINO ACID ABC TRANSPORTER"/>
    <property type="match status" value="1"/>
</dbReference>
<reference key="1">
    <citation type="submission" date="2011-09" db="EMBL/GenBank/DDBJ databases">
        <title>Genomic characterization of the Taylorella genus.</title>
        <authorList>
            <person name="Hebert L."/>
            <person name="Moumen B."/>
            <person name="Pons N."/>
            <person name="Duquesne F."/>
            <person name="Breuil M.-F."/>
            <person name="Goux D."/>
            <person name="Batto J.-M."/>
            <person name="Renault P."/>
            <person name="Laugier C."/>
            <person name="Petry S."/>
        </authorList>
    </citation>
    <scope>NUCLEOTIDE SEQUENCE</scope>
    <source>
        <strain>MCE3</strain>
    </source>
</reference>
<comment type="similarity">
    <text evidence="2">Belongs to the binding-protein-dependent transport system permease family. HisMQ subfamily.</text>
</comment>
<feature type="transmembrane region" description="Helical" evidence="9">
    <location>
        <begin position="256"/>
        <end position="277"/>
    </location>
</feature>
<dbReference type="InterPro" id="IPR035906">
    <property type="entry name" value="MetI-like_sf"/>
</dbReference>
<evidence type="ECO:0000256" key="1">
    <source>
        <dbReference type="ARBA" id="ARBA00004429"/>
    </source>
</evidence>
<dbReference type="CDD" id="cd06261">
    <property type="entry name" value="TM_PBP2"/>
    <property type="match status" value="1"/>
</dbReference>
<gene>
    <name evidence="11" type="ordered locus">TASI_0184</name>
</gene>
<keyword evidence="12" id="KW-1185">Reference proteome</keyword>
<evidence type="ECO:0000259" key="10">
    <source>
        <dbReference type="PROSITE" id="PS50928"/>
    </source>
</evidence>
<dbReference type="STRING" id="1008459.TASI_0184"/>
<feature type="transmembrane region" description="Helical" evidence="9">
    <location>
        <begin position="12"/>
        <end position="34"/>
    </location>
</feature>
<dbReference type="InterPro" id="IPR010065">
    <property type="entry name" value="AA_ABC_transptr_permease_3TM"/>
</dbReference>
<dbReference type="GO" id="GO:0022857">
    <property type="term" value="F:transmembrane transporter activity"/>
    <property type="evidence" value="ECO:0007669"/>
    <property type="project" value="InterPro"/>
</dbReference>
<feature type="transmembrane region" description="Helical" evidence="9">
    <location>
        <begin position="215"/>
        <end position="236"/>
    </location>
</feature>
<dbReference type="GO" id="GO:0043190">
    <property type="term" value="C:ATP-binding cassette (ABC) transporter complex"/>
    <property type="evidence" value="ECO:0007669"/>
    <property type="project" value="InterPro"/>
</dbReference>
<dbReference type="PANTHER" id="PTHR30614:SF37">
    <property type="entry name" value="AMINO-ACID ABC TRANSPORTER PERMEASE PROTEIN YHDX-RELATED"/>
    <property type="match status" value="1"/>
</dbReference>
<dbReference type="OrthoDB" id="9808531at2"/>
<evidence type="ECO:0000313" key="11">
    <source>
        <dbReference type="EMBL" id="AEP35975.1"/>
    </source>
</evidence>
<dbReference type="NCBIfam" id="TIGR01726">
    <property type="entry name" value="HEQRo_perm_3TM"/>
    <property type="match status" value="1"/>
</dbReference>
<keyword evidence="6" id="KW-0029">Amino-acid transport</keyword>
<evidence type="ECO:0000256" key="8">
    <source>
        <dbReference type="ARBA" id="ARBA00023136"/>
    </source>
</evidence>
<keyword evidence="7 9" id="KW-1133">Transmembrane helix</keyword>
<keyword evidence="3 9" id="KW-0813">Transport</keyword>
<dbReference type="SUPFAM" id="SSF161098">
    <property type="entry name" value="MetI-like"/>
    <property type="match status" value="2"/>
</dbReference>
<reference evidence="11 12" key="2">
    <citation type="journal article" date="2012" name="PLoS ONE">
        <title>Genomic characterization of the taylorella genus.</title>
        <authorList>
            <person name="Hebert L."/>
            <person name="Moumen B."/>
            <person name="Pons N."/>
            <person name="Duquesne F."/>
            <person name="Breuil M.F."/>
            <person name="Goux D."/>
            <person name="Batto J.M."/>
            <person name="Laugier C."/>
            <person name="Renault P."/>
            <person name="Petry S."/>
        </authorList>
    </citation>
    <scope>NUCLEOTIDE SEQUENCE [LARGE SCALE GENOMIC DNA]</scope>
    <source>
        <strain evidence="11 12">MCE3</strain>
    </source>
</reference>
<feature type="transmembrane region" description="Helical" evidence="9">
    <location>
        <begin position="354"/>
        <end position="376"/>
    </location>
</feature>